<name>A0ABT7EGR4_9GAMM</name>
<evidence type="ECO:0000259" key="2">
    <source>
        <dbReference type="PROSITE" id="PS51747"/>
    </source>
</evidence>
<reference evidence="3 4" key="1">
    <citation type="submission" date="2023-05" db="EMBL/GenBank/DDBJ databases">
        <title>Pseudoalteromonas ardens sp. nov., Pseudoalteromonas obscura sp. nov., and Pseudoalteromonas umbrosa sp. nov., isolated from the coral Montipora capitata.</title>
        <authorList>
            <person name="Thomas E.M."/>
            <person name="Smith E.M."/>
            <person name="Papke E."/>
            <person name="Shlafstein M.D."/>
            <person name="Oline D.K."/>
            <person name="Videau P."/>
            <person name="Saw J.H."/>
            <person name="Strangman W.K."/>
            <person name="Ushijima B."/>
        </authorList>
    </citation>
    <scope>NUCLEOTIDE SEQUENCE [LARGE SCALE GENOMIC DNA]</scope>
    <source>
        <strain evidence="3 4">P94</strain>
    </source>
</reference>
<keyword evidence="1" id="KW-1133">Transmembrane helix</keyword>
<proteinExistence type="predicted"/>
<dbReference type="InterPro" id="IPR002125">
    <property type="entry name" value="CMP_dCMP_dom"/>
</dbReference>
<comment type="caution">
    <text evidence="3">The sequence shown here is derived from an EMBL/GenBank/DDBJ whole genome shotgun (WGS) entry which is preliminary data.</text>
</comment>
<dbReference type="Pfam" id="PF13332">
    <property type="entry name" value="Fil_haemagg_2"/>
    <property type="match status" value="1"/>
</dbReference>
<feature type="transmembrane region" description="Helical" evidence="1">
    <location>
        <begin position="21"/>
        <end position="43"/>
    </location>
</feature>
<gene>
    <name evidence="3" type="ORF">QNM18_04005</name>
</gene>
<dbReference type="InterPro" id="IPR025968">
    <property type="entry name" value="YwqJ_deaminase"/>
</dbReference>
<evidence type="ECO:0000256" key="1">
    <source>
        <dbReference type="SAM" id="Phobius"/>
    </source>
</evidence>
<feature type="domain" description="CMP/dCMP-type deaminase" evidence="2">
    <location>
        <begin position="1259"/>
        <end position="1364"/>
    </location>
</feature>
<protein>
    <submittedName>
        <fullName evidence="3">DUF637 domain-containing protein</fullName>
    </submittedName>
</protein>
<dbReference type="Pfam" id="PF14431">
    <property type="entry name" value="YwqJ-deaminase"/>
    <property type="match status" value="1"/>
</dbReference>
<dbReference type="Pfam" id="PF04830">
    <property type="entry name" value="DUF637"/>
    <property type="match status" value="1"/>
</dbReference>
<keyword evidence="1" id="KW-0812">Transmembrane</keyword>
<sequence length="1364" mass="148874">MKEKNIEKESWEQKVPMWQKVTACLNIFMLLGQLMLPTIGWAITNEQVAAELSNPQYTRSYVNDGYWYKKSDYVEDKVNTSTTQNIETFFKRLKDNYKVALQPPVMIPLQVRGLTVIIPHYPLQEMVGDNFVQSRFIRSQIYNELNRNLLIGYTSESNQINDLYNKAYEFSKTGAAKFGDAISQAQIDKFGKNFIWPESRTIGSVNVLVPVVHLTSSTIEAQEVNGHQVEFHGESNEFKSINVDTANLYTYRNALIRSVENMTVTDGSIIADGDLNLLAGGTVANLSSHFSASKNVKIFANNYVQKTLVHRYETPYSQGTRLGKIAKLEGNNIYIKTSNDIVLEGAQVSGNNIALNAGNNIIIKSAKETYAGSYTRPGYSENTQTVEHLVSRLSAVDSIKLLAGGVVELHAAKLHADKGVIQILANNGVYIANEFDEYQRDMNRKWGKTTETEQELETIAIRSALDAGKGVLIASEYGDITLKATEITSTDGTHIDARNGRVNLLMAKQQDHYFYHKVRKGTWKIKTETIQDTEDTAVYNEIVGGVKINATHGISIEFGQQEGQSVSNIVNGFASSKSLSWMSDLYNDPEYACPPQSLTSAPRNINPYAFEAIKADPEFKQCNSMLDVVYTKLERIKKHETTSTLSPAAMAVIAIAVSVAMGPAGAGITGSKGAIATAVGKGTFSAAALSAGAATLTTQAAVSLANGEGIDGAIKSITESENLRSLAISMVTAGVMQELDGLDFFEYDPNAPLMSTDTLISLGNQSLQVVIESAAKAGIETAISGGSIDDLSDSFVNALKASAVSALGETLTANIESTSLSTAAKYIAHAATGCLLANVSSQHSNRSQQCAAGAAGSVAAKFVASQYDPQVDKLTAQGEATAAWVEKHVGIDATQMSQEELYAYMNTARLTPQEIYQWGSMKQAMKELGAIQAQSADLARLAAGLAAFVAKGSAEVINRTANQGTAITRSALIREMSPQYQRATALLAVLEHHNILLHARAHRFTVKEALDAGVHIPDAFKGVQYHNKPLTGADLELLQDIAIMDTLQNGTPEQVAELTKQYGASVVAKYKSTQGEIIHYDWGALAKLSRDTDPYTAFKQANADISDKQYDTVQGITELRTLFDRKAENYLDYVPLIASLRNYSSAPLRLVFGGAKYIGHLLKKNTVEQYKKIAAAREKTNFAKTLQAKAKDLLKNGDGKTPLPHNRKAISQAFAPGTKLPKSPEFFNFTGKPSEVGKMVKKAETHVEWKEVNKSILVKNPEKYVEYIEKEFYKGTEPLHPIIKQRILDYLKTELKKGNGIATQAGAPGLHAEVRAANWYLNNTSATIDDITLATYKLYDKTGNPFPACQNCSGILKGFNIITD</sequence>
<dbReference type="Proteomes" id="UP001231915">
    <property type="component" value="Unassembled WGS sequence"/>
</dbReference>
<accession>A0ABT7EGR4</accession>
<evidence type="ECO:0000313" key="4">
    <source>
        <dbReference type="Proteomes" id="UP001231915"/>
    </source>
</evidence>
<keyword evidence="1" id="KW-0472">Membrane</keyword>
<dbReference type="RefSeq" id="WP_284136423.1">
    <property type="nucleotide sequence ID" value="NZ_JASJUT010000001.1"/>
</dbReference>
<dbReference type="InterPro" id="IPR025157">
    <property type="entry name" value="Hemagglutinin_rpt"/>
</dbReference>
<organism evidence="3 4">
    <name type="scientific">Pseudoalteromonas obscura</name>
    <dbReference type="NCBI Taxonomy" id="3048491"/>
    <lineage>
        <taxon>Bacteria</taxon>
        <taxon>Pseudomonadati</taxon>
        <taxon>Pseudomonadota</taxon>
        <taxon>Gammaproteobacteria</taxon>
        <taxon>Alteromonadales</taxon>
        <taxon>Pseudoalteromonadaceae</taxon>
        <taxon>Pseudoalteromonas</taxon>
    </lineage>
</organism>
<dbReference type="EMBL" id="JASJUT010000001">
    <property type="protein sequence ID" value="MDK2594236.1"/>
    <property type="molecule type" value="Genomic_DNA"/>
</dbReference>
<dbReference type="PROSITE" id="PS51747">
    <property type="entry name" value="CYT_DCMP_DEAMINASES_2"/>
    <property type="match status" value="1"/>
</dbReference>
<dbReference type="InterPro" id="IPR006915">
    <property type="entry name" value="DUF637_hemagglutn_put"/>
</dbReference>
<keyword evidence="4" id="KW-1185">Reference proteome</keyword>
<evidence type="ECO:0000313" key="3">
    <source>
        <dbReference type="EMBL" id="MDK2594236.1"/>
    </source>
</evidence>